<gene>
    <name evidence="9" type="ORF">METZ01_LOCUS211299</name>
</gene>
<dbReference type="InterPro" id="IPR036974">
    <property type="entry name" value="PUA_sf"/>
</dbReference>
<keyword evidence="2" id="KW-0028">Amino-acid biosynthesis</keyword>
<dbReference type="SUPFAM" id="SSF88697">
    <property type="entry name" value="PUA domain-like"/>
    <property type="match status" value="1"/>
</dbReference>
<evidence type="ECO:0000256" key="7">
    <source>
        <dbReference type="ARBA" id="ARBA00022840"/>
    </source>
</evidence>
<dbReference type="GO" id="GO:0004349">
    <property type="term" value="F:glutamate 5-kinase activity"/>
    <property type="evidence" value="ECO:0007669"/>
    <property type="project" value="InterPro"/>
</dbReference>
<keyword evidence="7" id="KW-0067">ATP-binding</keyword>
<evidence type="ECO:0000256" key="4">
    <source>
        <dbReference type="ARBA" id="ARBA00022679"/>
    </source>
</evidence>
<dbReference type="Gene3D" id="2.30.130.10">
    <property type="entry name" value="PUA domain"/>
    <property type="match status" value="1"/>
</dbReference>
<dbReference type="InterPro" id="IPR005715">
    <property type="entry name" value="Glu_5kinase/COase_Synthase"/>
</dbReference>
<dbReference type="CDD" id="cd04242">
    <property type="entry name" value="AAK_G5K_ProB"/>
    <property type="match status" value="1"/>
</dbReference>
<accession>A0A382F6Y8</accession>
<dbReference type="InterPro" id="IPR019797">
    <property type="entry name" value="Glutamate_5-kinase_CS"/>
</dbReference>
<dbReference type="InterPro" id="IPR015947">
    <property type="entry name" value="PUA-like_sf"/>
</dbReference>
<dbReference type="HAMAP" id="MF_00456">
    <property type="entry name" value="ProB"/>
    <property type="match status" value="1"/>
</dbReference>
<dbReference type="CDD" id="cd21157">
    <property type="entry name" value="PUA_G5K"/>
    <property type="match status" value="1"/>
</dbReference>
<keyword evidence="1" id="KW-0963">Cytoplasm</keyword>
<proteinExistence type="inferred from homology"/>
<organism evidence="9">
    <name type="scientific">marine metagenome</name>
    <dbReference type="NCBI Taxonomy" id="408172"/>
    <lineage>
        <taxon>unclassified sequences</taxon>
        <taxon>metagenomes</taxon>
        <taxon>ecological metagenomes</taxon>
    </lineage>
</organism>
<dbReference type="FunFam" id="2.30.130.10:FF:000007">
    <property type="entry name" value="Glutamate 5-kinase"/>
    <property type="match status" value="1"/>
</dbReference>
<dbReference type="GO" id="GO:0005829">
    <property type="term" value="C:cytosol"/>
    <property type="evidence" value="ECO:0007669"/>
    <property type="project" value="TreeGrafter"/>
</dbReference>
<dbReference type="Pfam" id="PF01472">
    <property type="entry name" value="PUA"/>
    <property type="match status" value="1"/>
</dbReference>
<dbReference type="InterPro" id="IPR036393">
    <property type="entry name" value="AceGlu_kinase-like_sf"/>
</dbReference>
<dbReference type="AlphaFoldDB" id="A0A382F6Y8"/>
<name>A0A382F6Y8_9ZZZZ</name>
<dbReference type="Gene3D" id="3.40.1160.10">
    <property type="entry name" value="Acetylglutamate kinase-like"/>
    <property type="match status" value="1"/>
</dbReference>
<evidence type="ECO:0000313" key="9">
    <source>
        <dbReference type="EMBL" id="SVB58445.1"/>
    </source>
</evidence>
<dbReference type="Pfam" id="PF00696">
    <property type="entry name" value="AA_kinase"/>
    <property type="match status" value="1"/>
</dbReference>
<keyword evidence="4" id="KW-0808">Transferase</keyword>
<evidence type="ECO:0000256" key="6">
    <source>
        <dbReference type="ARBA" id="ARBA00022777"/>
    </source>
</evidence>
<dbReference type="EMBL" id="UINC01048197">
    <property type="protein sequence ID" value="SVB58445.1"/>
    <property type="molecule type" value="Genomic_DNA"/>
</dbReference>
<evidence type="ECO:0000256" key="1">
    <source>
        <dbReference type="ARBA" id="ARBA00022490"/>
    </source>
</evidence>
<evidence type="ECO:0000256" key="5">
    <source>
        <dbReference type="ARBA" id="ARBA00022741"/>
    </source>
</evidence>
<feature type="domain" description="PUA" evidence="8">
    <location>
        <begin position="278"/>
        <end position="360"/>
    </location>
</feature>
<dbReference type="InterPro" id="IPR001057">
    <property type="entry name" value="Glu/AcGlu_kinase"/>
</dbReference>
<dbReference type="PROSITE" id="PS50890">
    <property type="entry name" value="PUA"/>
    <property type="match status" value="1"/>
</dbReference>
<evidence type="ECO:0000259" key="8">
    <source>
        <dbReference type="SMART" id="SM00359"/>
    </source>
</evidence>
<evidence type="ECO:0000256" key="3">
    <source>
        <dbReference type="ARBA" id="ARBA00022650"/>
    </source>
</evidence>
<dbReference type="PRINTS" id="PR00474">
    <property type="entry name" value="GLU5KINASE"/>
</dbReference>
<sequence>MYIDKSKKIVIKVGSSILIDKKGKPKKSWLKGFVQDVKLLIKKKKQVVIVSSGAIALGCEYLGIQKKGLKIDKSQAVASIGQIELMDFYKKTFEKSRIKISQILLTLDDTEQRRRSINAKRTIDNLLAMKIVPIVNENDTTATTEIKYGDNDRLASRVAQIISADCLILLSDVDGLYTDNPKKNEKAKLIKTVKEIDESIKKYANRTENFYGSGGMKTKIEAAKICQLAGCYMAIANGNYINPIKKMIQNQRCTWFMPKVSKLDARKQWIIGSIAPKGEVIIDDGALKAISNGKSLLPVGVKKINGTFEKGDHVLIKDQNNVECGRGLISFSSLEIEKIKGSHSSKIKNLLGYSSREEIIHKDDLVRV</sequence>
<dbReference type="InterPro" id="IPR041739">
    <property type="entry name" value="G5K_ProB"/>
</dbReference>
<dbReference type="PIRSF" id="PIRSF000729">
    <property type="entry name" value="GK"/>
    <property type="match status" value="1"/>
</dbReference>
<keyword evidence="3" id="KW-0641">Proline biosynthesis</keyword>
<dbReference type="GO" id="GO:0008652">
    <property type="term" value="P:amino acid biosynthetic process"/>
    <property type="evidence" value="ECO:0007669"/>
    <property type="project" value="UniProtKB-KW"/>
</dbReference>
<dbReference type="InterPro" id="IPR011529">
    <property type="entry name" value="Glu_5kinase"/>
</dbReference>
<dbReference type="PROSITE" id="PS00902">
    <property type="entry name" value="GLUTAMATE_5_KINASE"/>
    <property type="match status" value="1"/>
</dbReference>
<dbReference type="SUPFAM" id="SSF53633">
    <property type="entry name" value="Carbamate kinase-like"/>
    <property type="match status" value="1"/>
</dbReference>
<dbReference type="GO" id="GO:0003723">
    <property type="term" value="F:RNA binding"/>
    <property type="evidence" value="ECO:0007669"/>
    <property type="project" value="InterPro"/>
</dbReference>
<reference evidence="9" key="1">
    <citation type="submission" date="2018-05" db="EMBL/GenBank/DDBJ databases">
        <authorList>
            <person name="Lanie J.A."/>
            <person name="Ng W.-L."/>
            <person name="Kazmierczak K.M."/>
            <person name="Andrzejewski T.M."/>
            <person name="Davidsen T.M."/>
            <person name="Wayne K.J."/>
            <person name="Tettelin H."/>
            <person name="Glass J.I."/>
            <person name="Rusch D."/>
            <person name="Podicherti R."/>
            <person name="Tsui H.-C.T."/>
            <person name="Winkler M.E."/>
        </authorList>
    </citation>
    <scope>NUCLEOTIDE SEQUENCE</scope>
</reference>
<protein>
    <recommendedName>
        <fullName evidence="8">PUA domain-containing protein</fullName>
    </recommendedName>
</protein>
<dbReference type="PANTHER" id="PTHR43654">
    <property type="entry name" value="GLUTAMATE 5-KINASE"/>
    <property type="match status" value="1"/>
</dbReference>
<dbReference type="InterPro" id="IPR002478">
    <property type="entry name" value="PUA"/>
</dbReference>
<dbReference type="GO" id="GO:0005524">
    <property type="term" value="F:ATP binding"/>
    <property type="evidence" value="ECO:0007669"/>
    <property type="project" value="UniProtKB-KW"/>
</dbReference>
<dbReference type="SMART" id="SM00359">
    <property type="entry name" value="PUA"/>
    <property type="match status" value="1"/>
</dbReference>
<dbReference type="NCBIfam" id="TIGR01027">
    <property type="entry name" value="proB"/>
    <property type="match status" value="1"/>
</dbReference>
<evidence type="ECO:0000256" key="2">
    <source>
        <dbReference type="ARBA" id="ARBA00022605"/>
    </source>
</evidence>
<keyword evidence="5" id="KW-0547">Nucleotide-binding</keyword>
<dbReference type="PANTHER" id="PTHR43654:SF1">
    <property type="entry name" value="ISOPENTENYL PHOSPHATE KINASE"/>
    <property type="match status" value="1"/>
</dbReference>
<dbReference type="InterPro" id="IPR001048">
    <property type="entry name" value="Asp/Glu/Uridylate_kinase"/>
</dbReference>
<dbReference type="FunFam" id="3.40.1160.10:FF:000018">
    <property type="entry name" value="Glutamate 5-kinase"/>
    <property type="match status" value="1"/>
</dbReference>
<keyword evidence="6" id="KW-0418">Kinase</keyword>